<dbReference type="GO" id="GO:0016787">
    <property type="term" value="F:hydrolase activity"/>
    <property type="evidence" value="ECO:0007669"/>
    <property type="project" value="UniProtKB-KW"/>
</dbReference>
<evidence type="ECO:0000313" key="6">
    <source>
        <dbReference type="EMBL" id="WIX76377.1"/>
    </source>
</evidence>
<accession>A0A9Y2MV55</accession>
<evidence type="ECO:0000256" key="1">
    <source>
        <dbReference type="ARBA" id="ARBA00007749"/>
    </source>
</evidence>
<name>A0A9Y2MV55_9PSEU</name>
<evidence type="ECO:0000256" key="4">
    <source>
        <dbReference type="ARBA" id="ARBA00022833"/>
    </source>
</evidence>
<protein>
    <submittedName>
        <fullName evidence="6">MBL fold metallo-hydrolase</fullName>
    </submittedName>
</protein>
<evidence type="ECO:0000256" key="2">
    <source>
        <dbReference type="ARBA" id="ARBA00022723"/>
    </source>
</evidence>
<dbReference type="Proteomes" id="UP001236014">
    <property type="component" value="Chromosome"/>
</dbReference>
<proteinExistence type="inferred from homology"/>
<organism evidence="6 7">
    <name type="scientific">Amycolatopsis carbonis</name>
    <dbReference type="NCBI Taxonomy" id="715471"/>
    <lineage>
        <taxon>Bacteria</taxon>
        <taxon>Bacillati</taxon>
        <taxon>Actinomycetota</taxon>
        <taxon>Actinomycetes</taxon>
        <taxon>Pseudonocardiales</taxon>
        <taxon>Pseudonocardiaceae</taxon>
        <taxon>Amycolatopsis</taxon>
    </lineage>
</organism>
<dbReference type="SUPFAM" id="SSF56281">
    <property type="entry name" value="Metallo-hydrolase/oxidoreductase"/>
    <property type="match status" value="1"/>
</dbReference>
<feature type="domain" description="Metallo-beta-lactamase" evidence="5">
    <location>
        <begin position="61"/>
        <end position="266"/>
    </location>
</feature>
<dbReference type="InterPro" id="IPR051013">
    <property type="entry name" value="MBL_superfamily_lactonases"/>
</dbReference>
<dbReference type="InterPro" id="IPR036866">
    <property type="entry name" value="RibonucZ/Hydroxyglut_hydro"/>
</dbReference>
<keyword evidence="2" id="KW-0479">Metal-binding</keyword>
<dbReference type="PANTHER" id="PTHR42978">
    <property type="entry name" value="QUORUM-QUENCHING LACTONASE YTNP-RELATED-RELATED"/>
    <property type="match status" value="1"/>
</dbReference>
<evidence type="ECO:0000313" key="7">
    <source>
        <dbReference type="Proteomes" id="UP001236014"/>
    </source>
</evidence>
<dbReference type="PANTHER" id="PTHR42978:SF6">
    <property type="entry name" value="QUORUM-QUENCHING LACTONASE YTNP-RELATED"/>
    <property type="match status" value="1"/>
</dbReference>
<dbReference type="InterPro" id="IPR001279">
    <property type="entry name" value="Metallo-B-lactamas"/>
</dbReference>
<keyword evidence="4" id="KW-0862">Zinc</keyword>
<dbReference type="KEGG" id="acab:QRX50_33605"/>
<dbReference type="SMART" id="SM00849">
    <property type="entry name" value="Lactamase_B"/>
    <property type="match status" value="1"/>
</dbReference>
<evidence type="ECO:0000259" key="5">
    <source>
        <dbReference type="SMART" id="SM00849"/>
    </source>
</evidence>
<dbReference type="GO" id="GO:0046872">
    <property type="term" value="F:metal ion binding"/>
    <property type="evidence" value="ECO:0007669"/>
    <property type="project" value="UniProtKB-KW"/>
</dbReference>
<gene>
    <name evidence="6" type="ORF">QRX50_33605</name>
</gene>
<dbReference type="Pfam" id="PF00753">
    <property type="entry name" value="Lactamase_B"/>
    <property type="match status" value="1"/>
</dbReference>
<reference evidence="6 7" key="1">
    <citation type="submission" date="2023-06" db="EMBL/GenBank/DDBJ databases">
        <authorList>
            <person name="Oyuntsetseg B."/>
            <person name="Kim S.B."/>
        </authorList>
    </citation>
    <scope>NUCLEOTIDE SEQUENCE [LARGE SCALE GENOMIC DNA]</scope>
    <source>
        <strain evidence="6 7">2-15</strain>
    </source>
</reference>
<dbReference type="Gene3D" id="3.60.15.10">
    <property type="entry name" value="Ribonuclease Z/Hydroxyacylglutathione hydrolase-like"/>
    <property type="match status" value="1"/>
</dbReference>
<dbReference type="AlphaFoldDB" id="A0A9Y2MV55"/>
<comment type="similarity">
    <text evidence="1">Belongs to the metallo-beta-lactamase superfamily.</text>
</comment>
<evidence type="ECO:0000256" key="3">
    <source>
        <dbReference type="ARBA" id="ARBA00022801"/>
    </source>
</evidence>
<dbReference type="EMBL" id="CP127294">
    <property type="protein sequence ID" value="WIX76377.1"/>
    <property type="molecule type" value="Genomic_DNA"/>
</dbReference>
<keyword evidence="7" id="KW-1185">Reference proteome</keyword>
<sequence length="309" mass="32487">MAGALNEQSAVRMLELGGVQFTYVIDGAMALVPGAFFPAIPAAYWTEHPEALDAKGRVAASAGGLLVEREGRTLLVDVGLGVATDPVEIGGEPVAFSDSGALPDTLVALGHRPEDVEAVAFTHLHVDHTGWAFVDGRKFFPAATYLVAAQEWAPHGRGELVPGAPGRAEVIEPLAATHQVLGDGDEVFPGVRALVTPGHSPGHTSYVIEAGARRVVAFGDVFHVPAQLTHPGWPSLPDVDVAGVLAARRRIVEELERPGSIGFGCHFGDQAFGRVERDTDGLLKWEPVEAEAVLPAPRVLGTESALSPH</sequence>
<dbReference type="RefSeq" id="WP_285967126.1">
    <property type="nucleotide sequence ID" value="NZ_CP127294.1"/>
</dbReference>
<keyword evidence="3" id="KW-0378">Hydrolase</keyword>